<evidence type="ECO:0000256" key="1">
    <source>
        <dbReference type="SAM" id="MobiDB-lite"/>
    </source>
</evidence>
<dbReference type="EMBL" id="JBCEZU010000123">
    <property type="protein sequence ID" value="KAK9526202.1"/>
    <property type="molecule type" value="Genomic_DNA"/>
</dbReference>
<comment type="caution">
    <text evidence="2">The sequence shown here is derived from an EMBL/GenBank/DDBJ whole genome shotgun (WGS) entry which is preliminary data.</text>
</comment>
<reference evidence="2 3" key="1">
    <citation type="journal article" date="2024" name="Genome Biol. Evol.">
        <title>Chromosome-level genome assembly of the viviparous eelpout Zoarces viviparus.</title>
        <authorList>
            <person name="Fuhrmann N."/>
            <person name="Brasseur M.V."/>
            <person name="Bakowski C.E."/>
            <person name="Podsiadlowski L."/>
            <person name="Prost S."/>
            <person name="Krehenwinkel H."/>
            <person name="Mayer C."/>
        </authorList>
    </citation>
    <scope>NUCLEOTIDE SEQUENCE [LARGE SCALE GENOMIC DNA]</scope>
    <source>
        <strain evidence="2">NO-MEL_2022_Ind0_liver</strain>
    </source>
</reference>
<feature type="region of interest" description="Disordered" evidence="1">
    <location>
        <begin position="140"/>
        <end position="173"/>
    </location>
</feature>
<dbReference type="Proteomes" id="UP001488805">
    <property type="component" value="Unassembled WGS sequence"/>
</dbReference>
<sequence>MQRNLLLLSFDHLSPVYQQLEGSAHFLSYWKEASLPVSPGMQLYIYGCPGAPREAASVCLQSLGDRQDCRRREGAPLHRKLEGGGGAKGAGQLLLPSHAKQQQQLTGKCYLGYAESTPPPLDQQTANLNAGAVTQVYKQQTVGPHQRLPLKDNRCSPPPHLPCLPPTQVQPGL</sequence>
<accession>A0AAW1EVD8</accession>
<name>A0AAW1EVD8_ZOAVI</name>
<dbReference type="AlphaFoldDB" id="A0AAW1EVD8"/>
<keyword evidence="3" id="KW-1185">Reference proteome</keyword>
<feature type="compositionally biased region" description="Pro residues" evidence="1">
    <location>
        <begin position="156"/>
        <end position="165"/>
    </location>
</feature>
<proteinExistence type="predicted"/>
<organism evidence="2 3">
    <name type="scientific">Zoarces viviparus</name>
    <name type="common">Viviparous eelpout</name>
    <name type="synonym">Blennius viviparus</name>
    <dbReference type="NCBI Taxonomy" id="48416"/>
    <lineage>
        <taxon>Eukaryota</taxon>
        <taxon>Metazoa</taxon>
        <taxon>Chordata</taxon>
        <taxon>Craniata</taxon>
        <taxon>Vertebrata</taxon>
        <taxon>Euteleostomi</taxon>
        <taxon>Actinopterygii</taxon>
        <taxon>Neopterygii</taxon>
        <taxon>Teleostei</taxon>
        <taxon>Neoteleostei</taxon>
        <taxon>Acanthomorphata</taxon>
        <taxon>Eupercaria</taxon>
        <taxon>Perciformes</taxon>
        <taxon>Cottioidei</taxon>
        <taxon>Zoarcales</taxon>
        <taxon>Zoarcidae</taxon>
        <taxon>Zoarcinae</taxon>
        <taxon>Zoarces</taxon>
    </lineage>
</organism>
<evidence type="ECO:0000313" key="3">
    <source>
        <dbReference type="Proteomes" id="UP001488805"/>
    </source>
</evidence>
<evidence type="ECO:0000313" key="2">
    <source>
        <dbReference type="EMBL" id="KAK9526202.1"/>
    </source>
</evidence>
<gene>
    <name evidence="2" type="ORF">VZT92_014915</name>
</gene>
<protein>
    <submittedName>
        <fullName evidence="2">Uncharacterized protein</fullName>
    </submittedName>
</protein>